<dbReference type="InterPro" id="IPR000305">
    <property type="entry name" value="GIY-YIG_endonuc"/>
</dbReference>
<evidence type="ECO:0000313" key="4">
    <source>
        <dbReference type="Proteomes" id="UP000282321"/>
    </source>
</evidence>
<dbReference type="InterPro" id="IPR050190">
    <property type="entry name" value="UPF0213_domain"/>
</dbReference>
<dbReference type="SMART" id="SM00465">
    <property type="entry name" value="GIYc"/>
    <property type="match status" value="1"/>
</dbReference>
<dbReference type="PANTHER" id="PTHR34477:SF5">
    <property type="entry name" value="BSL5627 PROTEIN"/>
    <property type="match status" value="1"/>
</dbReference>
<dbReference type="SUPFAM" id="SSF82771">
    <property type="entry name" value="GIY-YIG endonuclease"/>
    <property type="match status" value="1"/>
</dbReference>
<name>A0A660S5L6_UNCT6</name>
<organism evidence="3 4">
    <name type="scientific">candidate division TA06 bacterium</name>
    <dbReference type="NCBI Taxonomy" id="2250710"/>
    <lineage>
        <taxon>Bacteria</taxon>
        <taxon>Bacteria division TA06</taxon>
    </lineage>
</organism>
<dbReference type="Proteomes" id="UP000282321">
    <property type="component" value="Unassembled WGS sequence"/>
</dbReference>
<reference evidence="3 4" key="1">
    <citation type="submission" date="2018-06" db="EMBL/GenBank/DDBJ databases">
        <title>Extensive metabolic versatility and redundancy in microbially diverse, dynamic hydrothermal sediments.</title>
        <authorList>
            <person name="Dombrowski N."/>
            <person name="Teske A."/>
            <person name="Baker B.J."/>
        </authorList>
    </citation>
    <scope>NUCLEOTIDE SEQUENCE [LARGE SCALE GENOMIC DNA]</scope>
    <source>
        <strain evidence="3">B35_G9</strain>
    </source>
</reference>
<sequence length="85" mass="10283">MDAKFYVYIIQSKKDKSIYIGQTNNLSQRIYDHNNGFSTYTKRKTKWDLVWYCVFNNRLQAERFEKYLKTGSGRAFIKKRLMNPI</sequence>
<gene>
    <name evidence="3" type="ORF">DRP44_07255</name>
</gene>
<comment type="similarity">
    <text evidence="1">Belongs to the UPF0213 family.</text>
</comment>
<evidence type="ECO:0000259" key="2">
    <source>
        <dbReference type="PROSITE" id="PS50164"/>
    </source>
</evidence>
<dbReference type="AlphaFoldDB" id="A0A660S5L6"/>
<dbReference type="EMBL" id="QNBC01000117">
    <property type="protein sequence ID" value="RKX65001.1"/>
    <property type="molecule type" value="Genomic_DNA"/>
</dbReference>
<dbReference type="PROSITE" id="PS50164">
    <property type="entry name" value="GIY_YIG"/>
    <property type="match status" value="1"/>
</dbReference>
<comment type="caution">
    <text evidence="3">The sequence shown here is derived from an EMBL/GenBank/DDBJ whole genome shotgun (WGS) entry which is preliminary data.</text>
</comment>
<evidence type="ECO:0000256" key="1">
    <source>
        <dbReference type="ARBA" id="ARBA00007435"/>
    </source>
</evidence>
<accession>A0A660S5L6</accession>
<proteinExistence type="inferred from homology"/>
<protein>
    <submittedName>
        <fullName evidence="3">GIY-YIG nuclease family protein</fullName>
    </submittedName>
</protein>
<dbReference type="Gene3D" id="3.40.1440.10">
    <property type="entry name" value="GIY-YIG endonuclease"/>
    <property type="match status" value="1"/>
</dbReference>
<evidence type="ECO:0000313" key="3">
    <source>
        <dbReference type="EMBL" id="RKX65001.1"/>
    </source>
</evidence>
<dbReference type="Pfam" id="PF01541">
    <property type="entry name" value="GIY-YIG"/>
    <property type="match status" value="1"/>
</dbReference>
<feature type="domain" description="GIY-YIG" evidence="2">
    <location>
        <begin position="3"/>
        <end position="78"/>
    </location>
</feature>
<dbReference type="CDD" id="cd10449">
    <property type="entry name" value="GIY-YIG_SLX1_like"/>
    <property type="match status" value="1"/>
</dbReference>
<dbReference type="InterPro" id="IPR035901">
    <property type="entry name" value="GIY-YIG_endonuc_sf"/>
</dbReference>
<dbReference type="PANTHER" id="PTHR34477">
    <property type="entry name" value="UPF0213 PROTEIN YHBQ"/>
    <property type="match status" value="1"/>
</dbReference>